<proteinExistence type="predicted"/>
<accession>A0ABY5NSJ4</accession>
<organism evidence="1 2">
    <name type="scientific">Paenimyroides aestuarii</name>
    <dbReference type="NCBI Taxonomy" id="2968490"/>
    <lineage>
        <taxon>Bacteria</taxon>
        <taxon>Pseudomonadati</taxon>
        <taxon>Bacteroidota</taxon>
        <taxon>Flavobacteriia</taxon>
        <taxon>Flavobacteriales</taxon>
        <taxon>Flavobacteriaceae</taxon>
        <taxon>Paenimyroides</taxon>
    </lineage>
</organism>
<reference evidence="1 2" key="1">
    <citation type="submission" date="2022-08" db="EMBL/GenBank/DDBJ databases">
        <title>Myroides zhujiangensis sp. nov., a novel bacterium isolated from sediment in the Pearl River Estuary.</title>
        <authorList>
            <person name="Cui L."/>
        </authorList>
    </citation>
    <scope>NUCLEOTIDE SEQUENCE [LARGE SCALE GENOMIC DNA]</scope>
    <source>
        <strain evidence="1 2">SCSIO 72103</strain>
    </source>
</reference>
<dbReference type="Proteomes" id="UP001317001">
    <property type="component" value="Chromosome"/>
</dbReference>
<keyword evidence="2" id="KW-1185">Reference proteome</keyword>
<evidence type="ECO:0000313" key="2">
    <source>
        <dbReference type="Proteomes" id="UP001317001"/>
    </source>
</evidence>
<name>A0ABY5NSJ4_9FLAO</name>
<gene>
    <name evidence="1" type="ORF">NPX36_00280</name>
</gene>
<sequence>MKTATLILSLFMLLKPVLPVLEYVVLYDYIKNELCVNKDKPELECNGKCHLKKEMAKTAATDSSEDKRHSFSVETSVVFYQNLSVLDFLIPTEIIELQKNLENNQDQYQFTFLTHIFKPPIFHF</sequence>
<evidence type="ECO:0000313" key="1">
    <source>
        <dbReference type="EMBL" id="UUV21531.1"/>
    </source>
</evidence>
<dbReference type="EMBL" id="CP102382">
    <property type="protein sequence ID" value="UUV21531.1"/>
    <property type="molecule type" value="Genomic_DNA"/>
</dbReference>
<protein>
    <submittedName>
        <fullName evidence="1">Uncharacterized protein</fullName>
    </submittedName>
</protein>